<reference evidence="1 2" key="1">
    <citation type="journal article" date="2006" name="Science">
        <title>The genome of black cottonwood, Populus trichocarpa (Torr. &amp; Gray).</title>
        <authorList>
            <person name="Tuskan G.A."/>
            <person name="Difazio S."/>
            <person name="Jansson S."/>
            <person name="Bohlmann J."/>
            <person name="Grigoriev I."/>
            <person name="Hellsten U."/>
            <person name="Putnam N."/>
            <person name="Ralph S."/>
            <person name="Rombauts S."/>
            <person name="Salamov A."/>
            <person name="Schein J."/>
            <person name="Sterck L."/>
            <person name="Aerts A."/>
            <person name="Bhalerao R.R."/>
            <person name="Bhalerao R.P."/>
            <person name="Blaudez D."/>
            <person name="Boerjan W."/>
            <person name="Brun A."/>
            <person name="Brunner A."/>
            <person name="Busov V."/>
            <person name="Campbell M."/>
            <person name="Carlson J."/>
            <person name="Chalot M."/>
            <person name="Chapman J."/>
            <person name="Chen G.L."/>
            <person name="Cooper D."/>
            <person name="Coutinho P.M."/>
            <person name="Couturier J."/>
            <person name="Covert S."/>
            <person name="Cronk Q."/>
            <person name="Cunningham R."/>
            <person name="Davis J."/>
            <person name="Degroeve S."/>
            <person name="Dejardin A."/>
            <person name="Depamphilis C."/>
            <person name="Detter J."/>
            <person name="Dirks B."/>
            <person name="Dubchak I."/>
            <person name="Duplessis S."/>
            <person name="Ehlting J."/>
            <person name="Ellis B."/>
            <person name="Gendler K."/>
            <person name="Goodstein D."/>
            <person name="Gribskov M."/>
            <person name="Grimwood J."/>
            <person name="Groover A."/>
            <person name="Gunter L."/>
            <person name="Hamberger B."/>
            <person name="Heinze B."/>
            <person name="Helariutta Y."/>
            <person name="Henrissat B."/>
            <person name="Holligan D."/>
            <person name="Holt R."/>
            <person name="Huang W."/>
            <person name="Islam-Faridi N."/>
            <person name="Jones S."/>
            <person name="Jones-Rhoades M."/>
            <person name="Jorgensen R."/>
            <person name="Joshi C."/>
            <person name="Kangasjarvi J."/>
            <person name="Karlsson J."/>
            <person name="Kelleher C."/>
            <person name="Kirkpatrick R."/>
            <person name="Kirst M."/>
            <person name="Kohler A."/>
            <person name="Kalluri U."/>
            <person name="Larimer F."/>
            <person name="Leebens-Mack J."/>
            <person name="Leple J.C."/>
            <person name="Locascio P."/>
            <person name="Lou Y."/>
            <person name="Lucas S."/>
            <person name="Martin F."/>
            <person name="Montanini B."/>
            <person name="Napoli C."/>
            <person name="Nelson D.R."/>
            <person name="Nelson C."/>
            <person name="Nieminen K."/>
            <person name="Nilsson O."/>
            <person name="Pereda V."/>
            <person name="Peter G."/>
            <person name="Philippe R."/>
            <person name="Pilate G."/>
            <person name="Poliakov A."/>
            <person name="Razumovskaya J."/>
            <person name="Richardson P."/>
            <person name="Rinaldi C."/>
            <person name="Ritland K."/>
            <person name="Rouze P."/>
            <person name="Ryaboy D."/>
            <person name="Schmutz J."/>
            <person name="Schrader J."/>
            <person name="Segerman B."/>
            <person name="Shin H."/>
            <person name="Siddiqui A."/>
            <person name="Sterky F."/>
            <person name="Terry A."/>
            <person name="Tsai C.J."/>
            <person name="Uberbacher E."/>
            <person name="Unneberg P."/>
            <person name="Vahala J."/>
            <person name="Wall K."/>
            <person name="Wessler S."/>
            <person name="Yang G."/>
            <person name="Yin T."/>
            <person name="Douglas C."/>
            <person name="Marra M."/>
            <person name="Sandberg G."/>
            <person name="Van de Peer Y."/>
            <person name="Rokhsar D."/>
        </authorList>
    </citation>
    <scope>NUCLEOTIDE SEQUENCE [LARGE SCALE GENOMIC DNA]</scope>
    <source>
        <strain evidence="2">cv. Nisqually</strain>
    </source>
</reference>
<organism evidence="1 2">
    <name type="scientific">Populus trichocarpa</name>
    <name type="common">Western balsam poplar</name>
    <name type="synonym">Populus balsamifera subsp. trichocarpa</name>
    <dbReference type="NCBI Taxonomy" id="3694"/>
    <lineage>
        <taxon>Eukaryota</taxon>
        <taxon>Viridiplantae</taxon>
        <taxon>Streptophyta</taxon>
        <taxon>Embryophyta</taxon>
        <taxon>Tracheophyta</taxon>
        <taxon>Spermatophyta</taxon>
        <taxon>Magnoliopsida</taxon>
        <taxon>eudicotyledons</taxon>
        <taxon>Gunneridae</taxon>
        <taxon>Pentapetalae</taxon>
        <taxon>rosids</taxon>
        <taxon>fabids</taxon>
        <taxon>Malpighiales</taxon>
        <taxon>Salicaceae</taxon>
        <taxon>Saliceae</taxon>
        <taxon>Populus</taxon>
    </lineage>
</organism>
<dbReference type="Proteomes" id="UP000006729">
    <property type="component" value="Chromosome 1"/>
</dbReference>
<sequence length="1809" mass="198721">MAESSSSSSSPVVKSDAETEELLDRMLTRLALCDDSKLETLLSKILPLTISSLSSNSTAVRNKVLEILSHVNKRVKYQHEIGLPLQELWKLYTEANATAIVKNFCIVYIEMAFERVNIKEKENMAPVLVANISKLPLQHQEIILRIVTKVIGECHASGIDEEVAVKYRSVNGSQDRELFAEFCLHLMLYKQSSQGGGCSPGLSIAQSNRVAGKNPLKNEELLMRKLGVLNVVDAMELGPEPVYPLYLVASADSQEAVIKKGEELLRKKAASANLDDSNLMNKLFLLFNGTTSTGNVAPESKVNPASVSLKTKLMSVFCRSITAANSFPATLQCIFGCIYGSGTTSRLKQLGMEFTVWVFKHAKSDQLKLMGPVILTGILKLLDSYSSSESDAIARDTKTFSFQAIGLLGQRLPHLFRDKIDMAVRLFDALKAEAESLRFVIQEATNSLAAAYKGAPATVLMDLETLLLNNFQAEQNEVRLCAVRWATSLFDLKHCPSRFICMLGVADSRLDIREMALEGLFLDKDMGRSRRQNIDFIYPKLGEMLDYIVKQQPKLLESSEMREQKLLFSSKMYVAMINFLLKCFESELDQNNSLGRSTEFLSSVETMCLLLEHAMAYEGSVELHATASKALITIGSYLPEMIASHYVPRISWLKQLLSHVDLDTRESAARLLGIACSAIPPATSSDLISELLSAISKTSNLRFEALHGILCAIGYATAECMSIAVAIPGTLFQKILKCLTDIANSETATLASIAMQALGHIGLRAPLPPLVDDSSSGVDILILLNEKLSKLLSGDDNKAIQKIVISLGHICVKETSPSLLNIALDLIFSLCRSKVEDVLFAAGEALSFLWGGIPVTADVILKTNYSSLSMTSNFLLGDISLSLSKYNPNEKCEANEDYHATIRDSITRKLFETLLYSSRKEERCAGTVWLLSLTMYCGRHPTIQQMLPQIQEAFSHLLGEQNELTQELASQGMSIVYELGDAAMKKTLVDALVTTLTGSGKRKRAIKLVEDSEVFQEGTIGESLSGGKLSTYKELCSLANEMGQPDMIYKFMDLANHQASLNSKRGAAFGFSKIAKQAGDALQPHLQLLIPRLVRYQYDPDKNVQDAMAHIWKSLVADPKRTIDQHLDLIVDDLIIQCGSRLWRSREASCLALADIIQGRKFKQVGKHLKKIWTAAFRAMDDIKETVRNAGDRLCRAISSLTIRLCDISLTEVSDAREAMGIVLPLLLADGILSKVDSIRKASIGVVMKLAKGAGIALRPHLSDLVCCMLESLSSLEDQGLNYVELHAENVGIQSEKLENLRISIAKSSPMWETLDLCINVINTESLNLLVPRLAHLVRSGVGLNTRVGVASFISLLIPKVGADVKPFTSILLRVLFPVVKEEKSAAAKRAFASACAVVLKHAGHSQAQKLIEDTAALHTGEKNAQISCAILLKSYYSVASDVLSGYHAVIFPVIFISRFEDDKNISGLFEELWEDSTSGERVTIHLYLGEIVSLICEGLASSSWTSKRKSAQAICKLSEVMGESLSSYHHVLLDSVMKELPGRLWEGKESLLNAIGALSSSCHKAISSENPVTSDAILNMVSSACTKKVKKYREAAFSSLDQVIKAFGDPKFFNVIFPLLFGMCDSTAANKSGSALASDAAKTDNVDPAVPLEKILGCVMSCIHVAHLNDIFEQKKNLMDLLLISLSPGFQWTVKLSAFSLIKELCSRLQSILVEASKGASQHDSATSFVQELFYSVSPKIVECISTIKIAQVHISASECLLEVTGLASVRWTDVGFKEELLHQYEVEKNEEAKSYLKKCIDIFENLE</sequence>
<evidence type="ECO:0000313" key="2">
    <source>
        <dbReference type="Proteomes" id="UP000006729"/>
    </source>
</evidence>
<name>A0ACC0TLN7_POPTR</name>
<protein>
    <submittedName>
        <fullName evidence="1">Uncharacterized protein</fullName>
    </submittedName>
</protein>
<gene>
    <name evidence="1" type="ORF">POPTR_001G274500v4</name>
</gene>
<evidence type="ECO:0000313" key="1">
    <source>
        <dbReference type="EMBL" id="KAI9402448.1"/>
    </source>
</evidence>
<comment type="caution">
    <text evidence="1">The sequence shown here is derived from an EMBL/GenBank/DDBJ whole genome shotgun (WGS) entry which is preliminary data.</text>
</comment>
<proteinExistence type="predicted"/>
<keyword evidence="2" id="KW-1185">Reference proteome</keyword>
<accession>A0ACC0TLN7</accession>
<dbReference type="EMBL" id="CM009290">
    <property type="protein sequence ID" value="KAI9402448.1"/>
    <property type="molecule type" value="Genomic_DNA"/>
</dbReference>